<sequence>MFRSRASLKSLAMLCRSLSTMLESGVPITKSFQLAGKKLSDRRMQQSVQDITVELKAGNDVTSAMQKQGDYYPELMINMVSVAEQSGGLPEVLKALSEHYDQLLNLRKNFVRLIAWPVFQFVAAIMVIALMILVLGLIADARGGEAIDVLGLGLSGPSGALIWLTCTFGSIFVMFVAYQLLDRLWGGKRFFHRLFLKIPVVGHCMRSFAIARFSWAFALTQQAGMNILDSLEASLKATGNGAFIAEIPQVNAAVNDGEHLTDAMAMTRLFPDDYIQMVNVGETSGTVPETLERLSPRFQEDAQRSLAALAAVLGWLVWAMVAAFIIFVVFRIAFWYLGIINDALKQV</sequence>
<dbReference type="FunFam" id="1.20.81.30:FF:000001">
    <property type="entry name" value="Type II secretion system protein F"/>
    <property type="match status" value="1"/>
</dbReference>
<feature type="transmembrane region" description="Helical" evidence="8">
    <location>
        <begin position="306"/>
        <end position="337"/>
    </location>
</feature>
<reference evidence="10 11" key="1">
    <citation type="submission" date="2019-03" db="EMBL/GenBank/DDBJ databases">
        <title>Deep-cultivation of Planctomycetes and their phenomic and genomic characterization uncovers novel biology.</title>
        <authorList>
            <person name="Wiegand S."/>
            <person name="Jogler M."/>
            <person name="Boedeker C."/>
            <person name="Pinto D."/>
            <person name="Vollmers J."/>
            <person name="Rivas-Marin E."/>
            <person name="Kohn T."/>
            <person name="Peeters S.H."/>
            <person name="Heuer A."/>
            <person name="Rast P."/>
            <person name="Oberbeckmann S."/>
            <person name="Bunk B."/>
            <person name="Jeske O."/>
            <person name="Meyerdierks A."/>
            <person name="Storesund J.E."/>
            <person name="Kallscheuer N."/>
            <person name="Luecker S."/>
            <person name="Lage O.M."/>
            <person name="Pohl T."/>
            <person name="Merkel B.J."/>
            <person name="Hornburger P."/>
            <person name="Mueller R.-W."/>
            <person name="Bruemmer F."/>
            <person name="Labrenz M."/>
            <person name="Spormann A.M."/>
            <person name="Op den Camp H."/>
            <person name="Overmann J."/>
            <person name="Amann R."/>
            <person name="Jetten M.S.M."/>
            <person name="Mascher T."/>
            <person name="Medema M.H."/>
            <person name="Devos D.P."/>
            <person name="Kaster A.-K."/>
            <person name="Ovreas L."/>
            <person name="Rohde M."/>
            <person name="Galperin M.Y."/>
            <person name="Jogler C."/>
        </authorList>
    </citation>
    <scope>NUCLEOTIDE SEQUENCE [LARGE SCALE GENOMIC DNA]</scope>
    <source>
        <strain evidence="10 11">Enr10</strain>
    </source>
</reference>
<dbReference type="PANTHER" id="PTHR30012:SF0">
    <property type="entry name" value="TYPE II SECRETION SYSTEM PROTEIN F-RELATED"/>
    <property type="match status" value="1"/>
</dbReference>
<feature type="domain" description="Type II secretion system protein GspF" evidence="9">
    <location>
        <begin position="217"/>
        <end position="330"/>
    </location>
</feature>
<dbReference type="GO" id="GO:0005886">
    <property type="term" value="C:plasma membrane"/>
    <property type="evidence" value="ECO:0007669"/>
    <property type="project" value="UniProtKB-SubCell"/>
</dbReference>
<evidence type="ECO:0000256" key="4">
    <source>
        <dbReference type="ARBA" id="ARBA00022519"/>
    </source>
</evidence>
<keyword evidence="6 8" id="KW-1133">Transmembrane helix</keyword>
<keyword evidence="11" id="KW-1185">Reference proteome</keyword>
<evidence type="ECO:0000256" key="2">
    <source>
        <dbReference type="ARBA" id="ARBA00005745"/>
    </source>
</evidence>
<evidence type="ECO:0000256" key="6">
    <source>
        <dbReference type="ARBA" id="ARBA00022989"/>
    </source>
</evidence>
<feature type="transmembrane region" description="Helical" evidence="8">
    <location>
        <begin position="159"/>
        <end position="181"/>
    </location>
</feature>
<protein>
    <submittedName>
        <fullName evidence="10">Type II secretion system protein F</fullName>
    </submittedName>
</protein>
<accession>A0A517Q612</accession>
<name>A0A517Q612_9PLAN</name>
<organism evidence="10 11">
    <name type="scientific">Gimesia panareensis</name>
    <dbReference type="NCBI Taxonomy" id="2527978"/>
    <lineage>
        <taxon>Bacteria</taxon>
        <taxon>Pseudomonadati</taxon>
        <taxon>Planctomycetota</taxon>
        <taxon>Planctomycetia</taxon>
        <taxon>Planctomycetales</taxon>
        <taxon>Planctomycetaceae</taxon>
        <taxon>Gimesia</taxon>
    </lineage>
</organism>
<gene>
    <name evidence="10" type="primary">epsF_3</name>
    <name evidence="10" type="ORF">Enr10x_23620</name>
</gene>
<evidence type="ECO:0000256" key="5">
    <source>
        <dbReference type="ARBA" id="ARBA00022692"/>
    </source>
</evidence>
<evidence type="ECO:0000313" key="10">
    <source>
        <dbReference type="EMBL" id="QDT27048.1"/>
    </source>
</evidence>
<evidence type="ECO:0000256" key="8">
    <source>
        <dbReference type="SAM" id="Phobius"/>
    </source>
</evidence>
<feature type="transmembrane region" description="Helical" evidence="8">
    <location>
        <begin position="113"/>
        <end position="139"/>
    </location>
</feature>
<dbReference type="AlphaFoldDB" id="A0A517Q612"/>
<proteinExistence type="inferred from homology"/>
<keyword evidence="7 8" id="KW-0472">Membrane</keyword>
<dbReference type="Pfam" id="PF00482">
    <property type="entry name" value="T2SSF"/>
    <property type="match status" value="2"/>
</dbReference>
<evidence type="ECO:0000256" key="3">
    <source>
        <dbReference type="ARBA" id="ARBA00022475"/>
    </source>
</evidence>
<evidence type="ECO:0000259" key="9">
    <source>
        <dbReference type="Pfam" id="PF00482"/>
    </source>
</evidence>
<evidence type="ECO:0000256" key="7">
    <source>
        <dbReference type="ARBA" id="ARBA00023136"/>
    </source>
</evidence>
<dbReference type="Proteomes" id="UP000315647">
    <property type="component" value="Chromosome"/>
</dbReference>
<dbReference type="InterPro" id="IPR003004">
    <property type="entry name" value="GspF/PilC"/>
</dbReference>
<comment type="similarity">
    <text evidence="2">Belongs to the GSP F family.</text>
</comment>
<feature type="domain" description="Type II secretion system protein GspF" evidence="9">
    <location>
        <begin position="15"/>
        <end position="135"/>
    </location>
</feature>
<dbReference type="EMBL" id="CP037421">
    <property type="protein sequence ID" value="QDT27048.1"/>
    <property type="molecule type" value="Genomic_DNA"/>
</dbReference>
<dbReference type="InterPro" id="IPR018076">
    <property type="entry name" value="T2SS_GspF_dom"/>
</dbReference>
<keyword evidence="5 8" id="KW-0812">Transmembrane</keyword>
<keyword evidence="3" id="KW-1003">Cell membrane</keyword>
<dbReference type="Gene3D" id="1.20.81.30">
    <property type="entry name" value="Type II secretion system (T2SS), domain F"/>
    <property type="match status" value="2"/>
</dbReference>
<dbReference type="RefSeq" id="WP_145449109.1">
    <property type="nucleotide sequence ID" value="NZ_CP037421.1"/>
</dbReference>
<evidence type="ECO:0000256" key="1">
    <source>
        <dbReference type="ARBA" id="ARBA00004429"/>
    </source>
</evidence>
<dbReference type="InterPro" id="IPR042094">
    <property type="entry name" value="T2SS_GspF_sf"/>
</dbReference>
<comment type="subcellular location">
    <subcellularLocation>
        <location evidence="1">Cell inner membrane</location>
        <topology evidence="1">Multi-pass membrane protein</topology>
    </subcellularLocation>
</comment>
<keyword evidence="4" id="KW-0997">Cell inner membrane</keyword>
<evidence type="ECO:0000313" key="11">
    <source>
        <dbReference type="Proteomes" id="UP000315647"/>
    </source>
</evidence>
<dbReference type="PANTHER" id="PTHR30012">
    <property type="entry name" value="GENERAL SECRETION PATHWAY PROTEIN"/>
    <property type="match status" value="1"/>
</dbReference>